<comment type="subcellular location">
    <subcellularLocation>
        <location evidence="1">Cell inner membrane</location>
    </subcellularLocation>
</comment>
<keyword evidence="12" id="KW-1185">Reference proteome</keyword>
<organism evidence="11 12">
    <name type="scientific">Gimibacter soli</name>
    <dbReference type="NCBI Taxonomy" id="3024400"/>
    <lineage>
        <taxon>Bacteria</taxon>
        <taxon>Pseudomonadati</taxon>
        <taxon>Pseudomonadota</taxon>
        <taxon>Alphaproteobacteria</taxon>
        <taxon>Kordiimonadales</taxon>
        <taxon>Temperatibacteraceae</taxon>
        <taxon>Gimibacter</taxon>
    </lineage>
</organism>
<dbReference type="GO" id="GO:0005886">
    <property type="term" value="C:plasma membrane"/>
    <property type="evidence" value="ECO:0007669"/>
    <property type="project" value="UniProtKB-SubCell"/>
</dbReference>
<dbReference type="EMBL" id="CP116805">
    <property type="protein sequence ID" value="WCL53733.1"/>
    <property type="molecule type" value="Genomic_DNA"/>
</dbReference>
<dbReference type="InterPro" id="IPR036034">
    <property type="entry name" value="PDZ_sf"/>
</dbReference>
<evidence type="ECO:0000256" key="6">
    <source>
        <dbReference type="ARBA" id="ARBA00022927"/>
    </source>
</evidence>
<feature type="domain" description="Type II secretion system protein GspC N-terminal" evidence="10">
    <location>
        <begin position="29"/>
        <end position="166"/>
    </location>
</feature>
<evidence type="ECO:0000256" key="1">
    <source>
        <dbReference type="ARBA" id="ARBA00004533"/>
    </source>
</evidence>
<evidence type="ECO:0000256" key="9">
    <source>
        <dbReference type="SAM" id="Phobius"/>
    </source>
</evidence>
<keyword evidence="4" id="KW-0997">Cell inner membrane</keyword>
<dbReference type="SUPFAM" id="SSF50156">
    <property type="entry name" value="PDZ domain-like"/>
    <property type="match status" value="1"/>
</dbReference>
<keyword evidence="5 9" id="KW-0812">Transmembrane</keyword>
<sequence length="290" mass="30404">MTDQTAAPAAALRQPAPASLFRRLVELGLVVMLGLVAAHFVWLMVAPASRLPAPAADLQSAASFTRKPAEKLDLGILTRFDPFNRSLAAPVTESAEAAPETSLDLKLFGVRLSDDPAHSSAIIQTGGKDQSVYRPGDEILSGVRLDRVYDNRVSLSRAGVIETLSLDDGSGPILGGNTPAKVATAVGPAIAANDLKSVLRQVRLVPRREGQRITGWQIDTDGSPAGAAALKSYGLEPGDVLASLNGETLGSAEDLTDALSEIDRTGSVRLEIERAGKRIPLTLSSESNPA</sequence>
<keyword evidence="7 9" id="KW-1133">Transmembrane helix</keyword>
<evidence type="ECO:0000256" key="8">
    <source>
        <dbReference type="ARBA" id="ARBA00023136"/>
    </source>
</evidence>
<dbReference type="GO" id="GO:0015031">
    <property type="term" value="P:protein transport"/>
    <property type="evidence" value="ECO:0007669"/>
    <property type="project" value="UniProtKB-KW"/>
</dbReference>
<dbReference type="InterPro" id="IPR024961">
    <property type="entry name" value="T2SS_GspC_N"/>
</dbReference>
<evidence type="ECO:0000313" key="12">
    <source>
        <dbReference type="Proteomes" id="UP001217500"/>
    </source>
</evidence>
<dbReference type="Pfam" id="PF11356">
    <property type="entry name" value="T2SSC"/>
    <property type="match status" value="1"/>
</dbReference>
<evidence type="ECO:0000256" key="3">
    <source>
        <dbReference type="ARBA" id="ARBA00022475"/>
    </source>
</evidence>
<dbReference type="Gene3D" id="2.30.30.830">
    <property type="match status" value="1"/>
</dbReference>
<keyword evidence="3" id="KW-1003">Cell membrane</keyword>
<evidence type="ECO:0000313" key="11">
    <source>
        <dbReference type="EMBL" id="WCL53733.1"/>
    </source>
</evidence>
<dbReference type="RefSeq" id="WP_289503289.1">
    <property type="nucleotide sequence ID" value="NZ_CP116805.1"/>
</dbReference>
<evidence type="ECO:0000256" key="2">
    <source>
        <dbReference type="ARBA" id="ARBA00022448"/>
    </source>
</evidence>
<reference evidence="11" key="1">
    <citation type="submission" date="2023-01" db="EMBL/GenBank/DDBJ databases">
        <title>The genome sequence of Kordiimonadaceae bacterium 6D33.</title>
        <authorList>
            <person name="Liu Y."/>
        </authorList>
    </citation>
    <scope>NUCLEOTIDE SEQUENCE</scope>
    <source>
        <strain evidence="11">6D33</strain>
    </source>
</reference>
<feature type="transmembrane region" description="Helical" evidence="9">
    <location>
        <begin position="24"/>
        <end position="45"/>
    </location>
</feature>
<evidence type="ECO:0000256" key="4">
    <source>
        <dbReference type="ARBA" id="ARBA00022519"/>
    </source>
</evidence>
<gene>
    <name evidence="11" type="ORF">PH603_14425</name>
</gene>
<keyword evidence="6" id="KW-0653">Protein transport</keyword>
<accession>A0AAE9XUE2</accession>
<keyword evidence="8 9" id="KW-0472">Membrane</keyword>
<name>A0AAE9XUE2_9PROT</name>
<dbReference type="AlphaFoldDB" id="A0AAE9XUE2"/>
<dbReference type="Gene3D" id="2.30.42.10">
    <property type="match status" value="1"/>
</dbReference>
<protein>
    <submittedName>
        <fullName evidence="11">Type II secretion system protein N</fullName>
    </submittedName>
</protein>
<keyword evidence="2" id="KW-0813">Transport</keyword>
<dbReference type="KEGG" id="gso:PH603_14425"/>
<proteinExistence type="predicted"/>
<evidence type="ECO:0000259" key="10">
    <source>
        <dbReference type="Pfam" id="PF11356"/>
    </source>
</evidence>
<dbReference type="Proteomes" id="UP001217500">
    <property type="component" value="Chromosome"/>
</dbReference>
<evidence type="ECO:0000256" key="5">
    <source>
        <dbReference type="ARBA" id="ARBA00022692"/>
    </source>
</evidence>
<evidence type="ECO:0000256" key="7">
    <source>
        <dbReference type="ARBA" id="ARBA00022989"/>
    </source>
</evidence>